<dbReference type="Proteomes" id="UP001054857">
    <property type="component" value="Unassembled WGS sequence"/>
</dbReference>
<evidence type="ECO:0000256" key="6">
    <source>
        <dbReference type="RuleBase" id="RU004914"/>
    </source>
</evidence>
<keyword evidence="4 6" id="KW-1133">Transmembrane helix</keyword>
<comment type="similarity">
    <text evidence="2 6">Belongs to the multi antimicrobial extrusion (MATE) (TC 2.A.66.1) family.</text>
</comment>
<organism evidence="8 9">
    <name type="scientific">Astrephomene gubernaculifera</name>
    <dbReference type="NCBI Taxonomy" id="47775"/>
    <lineage>
        <taxon>Eukaryota</taxon>
        <taxon>Viridiplantae</taxon>
        <taxon>Chlorophyta</taxon>
        <taxon>core chlorophytes</taxon>
        <taxon>Chlorophyceae</taxon>
        <taxon>CS clade</taxon>
        <taxon>Chlamydomonadales</taxon>
        <taxon>Astrephomenaceae</taxon>
        <taxon>Astrephomene</taxon>
    </lineage>
</organism>
<dbReference type="InterPro" id="IPR044644">
    <property type="entry name" value="DinF-like"/>
</dbReference>
<dbReference type="GO" id="GO:0015297">
    <property type="term" value="F:antiporter activity"/>
    <property type="evidence" value="ECO:0007669"/>
    <property type="project" value="InterPro"/>
</dbReference>
<feature type="transmembrane region" description="Helical" evidence="6">
    <location>
        <begin position="327"/>
        <end position="347"/>
    </location>
</feature>
<evidence type="ECO:0000256" key="7">
    <source>
        <dbReference type="SAM" id="MobiDB-lite"/>
    </source>
</evidence>
<evidence type="ECO:0000256" key="1">
    <source>
        <dbReference type="ARBA" id="ARBA00004141"/>
    </source>
</evidence>
<feature type="transmembrane region" description="Helical" evidence="6">
    <location>
        <begin position="502"/>
        <end position="523"/>
    </location>
</feature>
<evidence type="ECO:0000256" key="3">
    <source>
        <dbReference type="ARBA" id="ARBA00022692"/>
    </source>
</evidence>
<protein>
    <recommendedName>
        <fullName evidence="6">Protein DETOXIFICATION</fullName>
    </recommendedName>
    <alternativeName>
        <fullName evidence="6">Multidrug and toxic compound extrusion protein</fullName>
    </alternativeName>
</protein>
<feature type="compositionally biased region" description="Basic and acidic residues" evidence="7">
    <location>
        <begin position="1"/>
        <end position="15"/>
    </location>
</feature>
<feature type="region of interest" description="Disordered" evidence="7">
    <location>
        <begin position="194"/>
        <end position="217"/>
    </location>
</feature>
<evidence type="ECO:0000256" key="2">
    <source>
        <dbReference type="ARBA" id="ARBA00010199"/>
    </source>
</evidence>
<gene>
    <name evidence="8" type="ORF">Agub_g14320</name>
</gene>
<evidence type="ECO:0000256" key="5">
    <source>
        <dbReference type="ARBA" id="ARBA00023136"/>
    </source>
</evidence>
<feature type="compositionally biased region" description="Low complexity" evidence="7">
    <location>
        <begin position="197"/>
        <end position="217"/>
    </location>
</feature>
<feature type="transmembrane region" description="Helical" evidence="6">
    <location>
        <begin position="535"/>
        <end position="555"/>
    </location>
</feature>
<dbReference type="GO" id="GO:0042910">
    <property type="term" value="F:xenobiotic transmembrane transporter activity"/>
    <property type="evidence" value="ECO:0007669"/>
    <property type="project" value="InterPro"/>
</dbReference>
<feature type="transmembrane region" description="Helical" evidence="6">
    <location>
        <begin position="643"/>
        <end position="662"/>
    </location>
</feature>
<name>A0AAD3E1A4_9CHLO</name>
<keyword evidence="5 6" id="KW-0472">Membrane</keyword>
<evidence type="ECO:0000256" key="4">
    <source>
        <dbReference type="ARBA" id="ARBA00022989"/>
    </source>
</evidence>
<feature type="region of interest" description="Disordered" evidence="7">
    <location>
        <begin position="1"/>
        <end position="57"/>
    </location>
</feature>
<feature type="transmembrane region" description="Helical" evidence="6">
    <location>
        <begin position="285"/>
        <end position="307"/>
    </location>
</feature>
<feature type="transmembrane region" description="Helical" evidence="6">
    <location>
        <begin position="386"/>
        <end position="405"/>
    </location>
</feature>
<comment type="subcellular location">
    <subcellularLocation>
        <location evidence="1">Membrane</location>
        <topology evidence="1">Multi-pass membrane protein</topology>
    </subcellularLocation>
</comment>
<dbReference type="GO" id="GO:0016020">
    <property type="term" value="C:membrane"/>
    <property type="evidence" value="ECO:0007669"/>
    <property type="project" value="UniProtKB-SubCell"/>
</dbReference>
<dbReference type="Pfam" id="PF01554">
    <property type="entry name" value="MatE"/>
    <property type="match status" value="2"/>
</dbReference>
<feature type="region of interest" description="Disordered" evidence="7">
    <location>
        <begin position="670"/>
        <end position="690"/>
    </location>
</feature>
<feature type="transmembrane region" description="Helical" evidence="6">
    <location>
        <begin position="575"/>
        <end position="593"/>
    </location>
</feature>
<accession>A0AAD3E1A4</accession>
<dbReference type="PANTHER" id="PTHR42893">
    <property type="entry name" value="PROTEIN DETOXIFICATION 44, CHLOROPLASTIC-RELATED"/>
    <property type="match status" value="1"/>
</dbReference>
<evidence type="ECO:0000313" key="9">
    <source>
        <dbReference type="Proteomes" id="UP001054857"/>
    </source>
</evidence>
<keyword evidence="3 6" id="KW-0812">Transmembrane</keyword>
<keyword evidence="9" id="KW-1185">Reference proteome</keyword>
<dbReference type="EMBL" id="BMAR01000055">
    <property type="protein sequence ID" value="GFR51850.1"/>
    <property type="molecule type" value="Genomic_DNA"/>
</dbReference>
<comment type="caution">
    <text evidence="8">The sequence shown here is derived from an EMBL/GenBank/DDBJ whole genome shotgun (WGS) entry which is preliminary data.</text>
</comment>
<dbReference type="PANTHER" id="PTHR42893:SF46">
    <property type="entry name" value="PROTEIN DETOXIFICATION 44, CHLOROPLASTIC"/>
    <property type="match status" value="1"/>
</dbReference>
<feature type="region of interest" description="Disordered" evidence="7">
    <location>
        <begin position="245"/>
        <end position="269"/>
    </location>
</feature>
<feature type="compositionally biased region" description="Polar residues" evidence="7">
    <location>
        <begin position="245"/>
        <end position="266"/>
    </location>
</feature>
<dbReference type="AlphaFoldDB" id="A0AAD3E1A4"/>
<reference evidence="8 9" key="1">
    <citation type="journal article" date="2021" name="Sci. Rep.">
        <title>Genome sequencing of the multicellular alga Astrephomene provides insights into convergent evolution of germ-soma differentiation.</title>
        <authorList>
            <person name="Yamashita S."/>
            <person name="Yamamoto K."/>
            <person name="Matsuzaki R."/>
            <person name="Suzuki S."/>
            <person name="Yamaguchi H."/>
            <person name="Hirooka S."/>
            <person name="Minakuchi Y."/>
            <person name="Miyagishima S."/>
            <person name="Kawachi M."/>
            <person name="Toyoda A."/>
            <person name="Nozaki H."/>
        </authorList>
    </citation>
    <scope>NUCLEOTIDE SEQUENCE [LARGE SCALE GENOMIC DNA]</scope>
    <source>
        <strain evidence="8 9">NIES-4017</strain>
    </source>
</reference>
<feature type="transmembrane region" description="Helical" evidence="6">
    <location>
        <begin position="700"/>
        <end position="723"/>
    </location>
</feature>
<dbReference type="InterPro" id="IPR002528">
    <property type="entry name" value="MATE_fam"/>
</dbReference>
<feature type="transmembrane region" description="Helical" evidence="6">
    <location>
        <begin position="359"/>
        <end position="380"/>
    </location>
</feature>
<evidence type="ECO:0000313" key="8">
    <source>
        <dbReference type="EMBL" id="GFR51850.1"/>
    </source>
</evidence>
<proteinExistence type="inferred from homology"/>
<feature type="transmembrane region" description="Helical" evidence="6">
    <location>
        <begin position="613"/>
        <end position="631"/>
    </location>
</feature>
<sequence length="735" mass="74854">MPGRRSSQDAERLQTDENESLLANKSRSEGHAGDYTDEERCDPERADGGNTTEVSPYRDRRALDAEILSMALPMLAALAADPLAGLVDSAYLGHAGSSQLAAVGVALSVFNTLTKLFNTPLLSVTTGCVAKATGEARRAAAAAASSPADREAGAAGSSQGCSSITAASATTEGSASAGHTSACVGSAETAAQSPSTAGCPAAPLASPSSGGAAAAPGPAGTSLHGKAACTASSLATAADDNCRSGSATAARTGSKTSTNSDVTPSRTATTAATAAVTATDQERRAALSCLFLAFLAGLLQAGLLVAGGRWALCVWGVPHTSPMFAPAWGFLSIRALGAPVTVLMLSLQGVFRGLQDTRTPLLATLLANGVNLVLAPVLIFGARLGAVGAAVGTVSAQAITVGYLLRQLRTRLPPLPPSPASCQQLPQKGVSVAARDQVAAAADNQERWSKAGHVVADGKAHEAEATVVPPRLAAGGAAGRLASWCWETLRDTFPLFKPTGLLILRLASVMVAYAVATTLVAHAGEIVTASHQICFQLWLASSLLADALAVAAQSLMARDLGAGSVQGATQVAGRVGEMAGALGLGLACALAAGHRGLPALFSRDPLVLGLVRGLFPIICVTQPITVLAMTWDGILFGAGGFRYAAFSMNGASIPAIITMVAGSRMWARHPKSADGSSSGAHNDQAEDRERQGVSGSTVLAVVWAGLTVLMLMRWLVIVVPYMLRVGPFRQMRKRC</sequence>